<evidence type="ECO:0000256" key="3">
    <source>
        <dbReference type="ARBA" id="ARBA00023239"/>
    </source>
</evidence>
<dbReference type="InterPro" id="IPR050146">
    <property type="entry name" value="Type-I_3-dehydroquinase"/>
</dbReference>
<dbReference type="PROSITE" id="PS01028">
    <property type="entry name" value="DEHYDROQUINASE_I"/>
    <property type="match status" value="1"/>
</dbReference>
<dbReference type="PANTHER" id="PTHR43699:SF1">
    <property type="entry name" value="3-DEHYDROQUINATE DEHYDRATASE"/>
    <property type="match status" value="1"/>
</dbReference>
<dbReference type="Pfam" id="PF01487">
    <property type="entry name" value="DHquinase_I"/>
    <property type="match status" value="1"/>
</dbReference>
<evidence type="ECO:0000256" key="4">
    <source>
        <dbReference type="ARBA" id="ARBA00023270"/>
    </source>
</evidence>
<sequence>MKTLLKPENIALVLTGDEDVKDIRKFVNNIGWIELRLDIFIESHSQCDILKWVKKIRSITDTKIIGTVRWHKEKQDNKIIIPDSQRLQLYKNILNFIDFVDVEIKSKIAHCVIEEANKKNKKVIASYHNFQQTPSEKILIHICQDAKKLNVDIVKIATLLKRENDLFTLISLINRQRKTIPIVVIPMGSSILQRLVPIAFGSQFTYVSLNKKTAPGQPDIMDII</sequence>
<evidence type="ECO:0000256" key="2">
    <source>
        <dbReference type="ARBA" id="ARBA00012060"/>
    </source>
</evidence>
<proteinExistence type="predicted"/>
<dbReference type="Gene3D" id="3.20.20.70">
    <property type="entry name" value="Aldolase class I"/>
    <property type="match status" value="1"/>
</dbReference>
<name>A0A1V6C8F9_UNCT6</name>
<evidence type="ECO:0000256" key="1">
    <source>
        <dbReference type="ARBA" id="ARBA00001864"/>
    </source>
</evidence>
<reference evidence="5" key="1">
    <citation type="submission" date="2017-02" db="EMBL/GenBank/DDBJ databases">
        <title>Delving into the versatile metabolic prowess of the omnipresent phylum Bacteroidetes.</title>
        <authorList>
            <person name="Nobu M.K."/>
            <person name="Mei R."/>
            <person name="Narihiro T."/>
            <person name="Kuroda K."/>
            <person name="Liu W.-T."/>
        </authorList>
    </citation>
    <scope>NUCLEOTIDE SEQUENCE</scope>
    <source>
        <strain evidence="5">ADurb.Bin131</strain>
    </source>
</reference>
<dbReference type="EC" id="4.2.1.10" evidence="2"/>
<accession>A0A1V6C8F9</accession>
<comment type="caution">
    <text evidence="5">The sequence shown here is derived from an EMBL/GenBank/DDBJ whole genome shotgun (WGS) entry which is preliminary data.</text>
</comment>
<keyword evidence="4" id="KW-0704">Schiff base</keyword>
<dbReference type="SUPFAM" id="SSF51569">
    <property type="entry name" value="Aldolase"/>
    <property type="match status" value="1"/>
</dbReference>
<dbReference type="InterPro" id="IPR013785">
    <property type="entry name" value="Aldolase_TIM"/>
</dbReference>
<dbReference type="GO" id="GO:0003855">
    <property type="term" value="F:3-dehydroquinate dehydratase activity"/>
    <property type="evidence" value="ECO:0007669"/>
    <property type="project" value="UniProtKB-EC"/>
</dbReference>
<gene>
    <name evidence="5" type="primary">aroD</name>
    <name evidence="5" type="ORF">BWX89_01074</name>
</gene>
<dbReference type="InterPro" id="IPR001381">
    <property type="entry name" value="DHquinase_I"/>
</dbReference>
<organism evidence="5">
    <name type="scientific">candidate division TA06 bacterium ADurb.Bin131</name>
    <dbReference type="NCBI Taxonomy" id="1852827"/>
    <lineage>
        <taxon>Bacteria</taxon>
        <taxon>Bacteria division TA06</taxon>
    </lineage>
</organism>
<evidence type="ECO:0000313" key="5">
    <source>
        <dbReference type="EMBL" id="OQB73188.1"/>
    </source>
</evidence>
<keyword evidence="3 5" id="KW-0456">Lyase</keyword>
<dbReference type="AlphaFoldDB" id="A0A1V6C8F9"/>
<dbReference type="EMBL" id="MWDQ01000092">
    <property type="protein sequence ID" value="OQB73188.1"/>
    <property type="molecule type" value="Genomic_DNA"/>
</dbReference>
<dbReference type="GO" id="GO:0046279">
    <property type="term" value="P:3,4-dihydroxybenzoate biosynthetic process"/>
    <property type="evidence" value="ECO:0007669"/>
    <property type="project" value="TreeGrafter"/>
</dbReference>
<comment type="catalytic activity">
    <reaction evidence="1">
        <text>3-dehydroquinate = 3-dehydroshikimate + H2O</text>
        <dbReference type="Rhea" id="RHEA:21096"/>
        <dbReference type="ChEBI" id="CHEBI:15377"/>
        <dbReference type="ChEBI" id="CHEBI:16630"/>
        <dbReference type="ChEBI" id="CHEBI:32364"/>
        <dbReference type="EC" id="4.2.1.10"/>
    </reaction>
</comment>
<dbReference type="Proteomes" id="UP000485562">
    <property type="component" value="Unassembled WGS sequence"/>
</dbReference>
<dbReference type="PANTHER" id="PTHR43699">
    <property type="entry name" value="3-DEHYDROQUINATE DEHYDRATASE"/>
    <property type="match status" value="1"/>
</dbReference>
<dbReference type="CDD" id="cd00502">
    <property type="entry name" value="DHQase_I"/>
    <property type="match status" value="1"/>
</dbReference>
<protein>
    <recommendedName>
        <fullName evidence="2">3-dehydroquinate dehydratase</fullName>
        <ecNumber evidence="2">4.2.1.10</ecNumber>
    </recommendedName>
</protein>
<dbReference type="InterPro" id="IPR018508">
    <property type="entry name" value="3-dehydroquinate_DH_AS"/>
</dbReference>